<organism evidence="5 6">
    <name type="scientific">Silvibacterium dinghuense</name>
    <dbReference type="NCBI Taxonomy" id="1560006"/>
    <lineage>
        <taxon>Bacteria</taxon>
        <taxon>Pseudomonadati</taxon>
        <taxon>Acidobacteriota</taxon>
        <taxon>Terriglobia</taxon>
        <taxon>Terriglobales</taxon>
        <taxon>Acidobacteriaceae</taxon>
        <taxon>Silvibacterium</taxon>
    </lineage>
</organism>
<dbReference type="Pfam" id="PF13349">
    <property type="entry name" value="DUF4097"/>
    <property type="match status" value="1"/>
</dbReference>
<keyword evidence="2" id="KW-1133">Transmembrane helix</keyword>
<feature type="region of interest" description="Disordered" evidence="1">
    <location>
        <begin position="426"/>
        <end position="466"/>
    </location>
</feature>
<feature type="domain" description="LiaF transmembrane" evidence="4">
    <location>
        <begin position="45"/>
        <end position="117"/>
    </location>
</feature>
<name>A0A4Q1SIG0_9BACT</name>
<protein>
    <recommendedName>
        <fullName evidence="7">Adhesin domain-containing protein</fullName>
    </recommendedName>
</protein>
<evidence type="ECO:0008006" key="7">
    <source>
        <dbReference type="Google" id="ProtNLM"/>
    </source>
</evidence>
<feature type="domain" description="DUF4097" evidence="3">
    <location>
        <begin position="304"/>
        <end position="477"/>
    </location>
</feature>
<feature type="compositionally biased region" description="Pro residues" evidence="1">
    <location>
        <begin position="486"/>
        <end position="499"/>
    </location>
</feature>
<accession>A0A4Q1SIG0</accession>
<dbReference type="OrthoDB" id="127291at2"/>
<evidence type="ECO:0000313" key="5">
    <source>
        <dbReference type="EMBL" id="RXS97391.1"/>
    </source>
</evidence>
<dbReference type="RefSeq" id="WP_129207170.1">
    <property type="nucleotide sequence ID" value="NZ_BMGU01000001.1"/>
</dbReference>
<comment type="caution">
    <text evidence="5">The sequence shown here is derived from an EMBL/GenBank/DDBJ whole genome shotgun (WGS) entry which is preliminary data.</text>
</comment>
<evidence type="ECO:0000313" key="6">
    <source>
        <dbReference type="Proteomes" id="UP000290253"/>
    </source>
</evidence>
<feature type="transmembrane region" description="Helical" evidence="2">
    <location>
        <begin position="106"/>
        <end position="123"/>
    </location>
</feature>
<feature type="transmembrane region" description="Helical" evidence="2">
    <location>
        <begin position="41"/>
        <end position="64"/>
    </location>
</feature>
<reference evidence="5 6" key="1">
    <citation type="journal article" date="2016" name="Int. J. Syst. Evol. Microbiol.">
        <title>Acidipila dinghuensis sp. nov., an acidobacterium isolated from forest soil.</title>
        <authorList>
            <person name="Jiang Y.W."/>
            <person name="Wang J."/>
            <person name="Chen M.H."/>
            <person name="Lv Y.Y."/>
            <person name="Qiu L.H."/>
        </authorList>
    </citation>
    <scope>NUCLEOTIDE SEQUENCE [LARGE SCALE GENOMIC DNA]</scope>
    <source>
        <strain evidence="5 6">DHOF10</strain>
    </source>
</reference>
<keyword evidence="6" id="KW-1185">Reference proteome</keyword>
<dbReference type="AlphaFoldDB" id="A0A4Q1SIG0"/>
<evidence type="ECO:0000256" key="1">
    <source>
        <dbReference type="SAM" id="MobiDB-lite"/>
    </source>
</evidence>
<feature type="transmembrane region" description="Helical" evidence="2">
    <location>
        <begin position="76"/>
        <end position="94"/>
    </location>
</feature>
<dbReference type="InterPro" id="IPR025164">
    <property type="entry name" value="Toastrack_DUF4097"/>
</dbReference>
<feature type="region of interest" description="Disordered" evidence="1">
    <location>
        <begin position="478"/>
        <end position="519"/>
    </location>
</feature>
<gene>
    <name evidence="5" type="ORF">ESZ00_05670</name>
</gene>
<evidence type="ECO:0000259" key="4">
    <source>
        <dbReference type="Pfam" id="PF22570"/>
    </source>
</evidence>
<keyword evidence="2" id="KW-0812">Transmembrane</keyword>
<dbReference type="Pfam" id="PF22570">
    <property type="entry name" value="LiaF-TM"/>
    <property type="match status" value="1"/>
</dbReference>
<dbReference type="InterPro" id="IPR054331">
    <property type="entry name" value="LiaF_TM"/>
</dbReference>
<evidence type="ECO:0000259" key="3">
    <source>
        <dbReference type="Pfam" id="PF13349"/>
    </source>
</evidence>
<dbReference type="EMBL" id="SDMK01000001">
    <property type="protein sequence ID" value="RXS97391.1"/>
    <property type="molecule type" value="Genomic_DNA"/>
</dbReference>
<sequence>MAAAPPPYSPRDAARQARDYARWQRDQMRAQRQYWRGYRRASITGPIVLLTVGIIALLIETGHLNGFDVWNWYARWWPVILIAVGVVSLGEYFFDRDNPYAGRRSFGGIVFLVLFFAFLGWGTHQAHHWGPFAEQFGDNGNDFFSLMGEEHDNDVQLSQAIPVTGAVSVQNPRGDVTITASADNQVHLRAHQVVHTNADDRARELFTMITPKIETSPSGAVINVPGNNAGRVDLTLELPEKLATTINAGHGDVTISGMKNSVDVSNNHGDVKFDDITGDVHAHMDHGDVSAHQITGHALIDGRADDITLSEVKGDVGLNGDFFGDTHLEQVSSGVHFHTSRTDLDMQHLGGDLSMDSSDLSASQITGPVRIVTHSKNIDLTQVAGDVHIENSDGDINIAAALPLGNIQVSNRSGGLSVTVPSNAGFTISGSTTQDDDIETDFPLANTESGDRRSLSGTVGKGGVKIDLTTSHGTLELKKGSNLELPPAPPAPPAPPKPPVNAKHFKAPQDVPAPKATEQ</sequence>
<keyword evidence="2" id="KW-0472">Membrane</keyword>
<proteinExistence type="predicted"/>
<dbReference type="Proteomes" id="UP000290253">
    <property type="component" value="Unassembled WGS sequence"/>
</dbReference>
<evidence type="ECO:0000256" key="2">
    <source>
        <dbReference type="SAM" id="Phobius"/>
    </source>
</evidence>